<name>A0A251PH86_PRUPE</name>
<proteinExistence type="predicted"/>
<organism evidence="1 2">
    <name type="scientific">Prunus persica</name>
    <name type="common">Peach</name>
    <name type="synonym">Amygdalus persica</name>
    <dbReference type="NCBI Taxonomy" id="3760"/>
    <lineage>
        <taxon>Eukaryota</taxon>
        <taxon>Viridiplantae</taxon>
        <taxon>Streptophyta</taxon>
        <taxon>Embryophyta</taxon>
        <taxon>Tracheophyta</taxon>
        <taxon>Spermatophyta</taxon>
        <taxon>Magnoliopsida</taxon>
        <taxon>eudicotyledons</taxon>
        <taxon>Gunneridae</taxon>
        <taxon>Pentapetalae</taxon>
        <taxon>rosids</taxon>
        <taxon>fabids</taxon>
        <taxon>Rosales</taxon>
        <taxon>Rosaceae</taxon>
        <taxon>Amygdaloideae</taxon>
        <taxon>Amygdaleae</taxon>
        <taxon>Prunus</taxon>
    </lineage>
</organism>
<dbReference type="Proteomes" id="UP000006882">
    <property type="component" value="Chromosome G4"/>
</dbReference>
<evidence type="ECO:0000313" key="2">
    <source>
        <dbReference type="Proteomes" id="UP000006882"/>
    </source>
</evidence>
<accession>A0A251PH86</accession>
<evidence type="ECO:0000313" key="1">
    <source>
        <dbReference type="EMBL" id="ONI10410.1"/>
    </source>
</evidence>
<dbReference type="EMBL" id="CM007654">
    <property type="protein sequence ID" value="ONI10410.1"/>
    <property type="molecule type" value="Genomic_DNA"/>
</dbReference>
<dbReference type="Gramene" id="ONI10410">
    <property type="protein sequence ID" value="ONI10410"/>
    <property type="gene ID" value="PRUPE_4G045600"/>
</dbReference>
<gene>
    <name evidence="1" type="ORF">PRUPE_4G045600</name>
</gene>
<keyword evidence="2" id="KW-1185">Reference proteome</keyword>
<sequence>MHGIYDKNDFEKHYSLLCFYSKLRLNLHSLPFQREDLNRKITSIRIASKTIIPIAFRALKRPVFTLLPTY</sequence>
<reference evidence="1 2" key="1">
    <citation type="journal article" date="2013" name="Nat. Genet.">
        <title>The high-quality draft genome of peach (Prunus persica) identifies unique patterns of genetic diversity, domestication and genome evolution.</title>
        <authorList>
            <consortium name="International Peach Genome Initiative"/>
            <person name="Verde I."/>
            <person name="Abbott A.G."/>
            <person name="Scalabrin S."/>
            <person name="Jung S."/>
            <person name="Shu S."/>
            <person name="Marroni F."/>
            <person name="Zhebentyayeva T."/>
            <person name="Dettori M.T."/>
            <person name="Grimwood J."/>
            <person name="Cattonaro F."/>
            <person name="Zuccolo A."/>
            <person name="Rossini L."/>
            <person name="Jenkins J."/>
            <person name="Vendramin E."/>
            <person name="Meisel L.A."/>
            <person name="Decroocq V."/>
            <person name="Sosinski B."/>
            <person name="Prochnik S."/>
            <person name="Mitros T."/>
            <person name="Policriti A."/>
            <person name="Cipriani G."/>
            <person name="Dondini L."/>
            <person name="Ficklin S."/>
            <person name="Goodstein D.M."/>
            <person name="Xuan P."/>
            <person name="Del Fabbro C."/>
            <person name="Aramini V."/>
            <person name="Copetti D."/>
            <person name="Gonzalez S."/>
            <person name="Horner D.S."/>
            <person name="Falchi R."/>
            <person name="Lucas S."/>
            <person name="Mica E."/>
            <person name="Maldonado J."/>
            <person name="Lazzari B."/>
            <person name="Bielenberg D."/>
            <person name="Pirona R."/>
            <person name="Miculan M."/>
            <person name="Barakat A."/>
            <person name="Testolin R."/>
            <person name="Stella A."/>
            <person name="Tartarini S."/>
            <person name="Tonutti P."/>
            <person name="Arus P."/>
            <person name="Orellana A."/>
            <person name="Wells C."/>
            <person name="Main D."/>
            <person name="Vizzotto G."/>
            <person name="Silva H."/>
            <person name="Salamini F."/>
            <person name="Schmutz J."/>
            <person name="Morgante M."/>
            <person name="Rokhsar D.S."/>
        </authorList>
    </citation>
    <scope>NUCLEOTIDE SEQUENCE [LARGE SCALE GENOMIC DNA]</scope>
    <source>
        <strain evidence="2">cv. Nemared</strain>
    </source>
</reference>
<dbReference type="AlphaFoldDB" id="A0A251PH86"/>
<protein>
    <submittedName>
        <fullName evidence="1">Uncharacterized protein</fullName>
    </submittedName>
</protein>